<dbReference type="InterPro" id="IPR020930">
    <property type="entry name" value="Ribosomal_uL5_bac-type"/>
</dbReference>
<dbReference type="InterPro" id="IPR011035">
    <property type="entry name" value="Ribosomal_bL25/Gln-tRNA_synth"/>
</dbReference>
<dbReference type="Pfam" id="PF14693">
    <property type="entry name" value="Ribosomal_TL5_C"/>
    <property type="match status" value="1"/>
</dbReference>
<dbReference type="AlphaFoldDB" id="A0A3B0UHR6"/>
<dbReference type="HAMAP" id="MF_01334">
    <property type="entry name" value="Ribosomal_bL25_CTC"/>
    <property type="match status" value="1"/>
</dbReference>
<dbReference type="EMBL" id="UOET01000482">
    <property type="protein sequence ID" value="VAW30158.1"/>
    <property type="molecule type" value="Genomic_DNA"/>
</dbReference>
<evidence type="ECO:0000259" key="5">
    <source>
        <dbReference type="Pfam" id="PF01386"/>
    </source>
</evidence>
<dbReference type="GO" id="GO:0006412">
    <property type="term" value="P:translation"/>
    <property type="evidence" value="ECO:0007669"/>
    <property type="project" value="InterPro"/>
</dbReference>
<proteinExistence type="inferred from homology"/>
<dbReference type="InterPro" id="IPR020056">
    <property type="entry name" value="Rbsml_bL25/Gln-tRNA_synth_N"/>
</dbReference>
<feature type="domain" description="Large ribosomal subunit protein bL25 L25" evidence="5">
    <location>
        <begin position="6"/>
        <end position="90"/>
    </location>
</feature>
<evidence type="ECO:0000259" key="6">
    <source>
        <dbReference type="Pfam" id="PF14693"/>
    </source>
</evidence>
<evidence type="ECO:0000256" key="2">
    <source>
        <dbReference type="ARBA" id="ARBA00022884"/>
    </source>
</evidence>
<dbReference type="SUPFAM" id="SSF50715">
    <property type="entry name" value="Ribosomal protein L25-like"/>
    <property type="match status" value="1"/>
</dbReference>
<dbReference type="Gene3D" id="2.40.240.10">
    <property type="entry name" value="Ribosomal Protein L25, Chain P"/>
    <property type="match status" value="1"/>
</dbReference>
<dbReference type="InterPro" id="IPR020057">
    <property type="entry name" value="Ribosomal_bL25_b-dom"/>
</dbReference>
<dbReference type="GO" id="GO:0022625">
    <property type="term" value="C:cytosolic large ribosomal subunit"/>
    <property type="evidence" value="ECO:0007669"/>
    <property type="project" value="TreeGrafter"/>
</dbReference>
<evidence type="ECO:0000256" key="3">
    <source>
        <dbReference type="ARBA" id="ARBA00022980"/>
    </source>
</evidence>
<reference evidence="7" key="1">
    <citation type="submission" date="2018-06" db="EMBL/GenBank/DDBJ databases">
        <authorList>
            <person name="Zhirakovskaya E."/>
        </authorList>
    </citation>
    <scope>NUCLEOTIDE SEQUENCE</scope>
</reference>
<name>A0A3B0UHR6_9ZZZZ</name>
<feature type="domain" description="Large ribosomal subunit protein bL25 beta" evidence="6">
    <location>
        <begin position="99"/>
        <end position="180"/>
    </location>
</feature>
<sequence length="208" mass="22776">MKTVSLSGTLRAHVGKKDAKKLRKEGKVPCVIYGGKEQKHFFLDQKDFKKIVFTPEVFIIKVELGKENFETILQEVQYHPVSDIVLHADFLELTPGKPVTLAIPVQLEGSSPGVIKGGRLQLKLRKIRIKGMVEDMPEHVVLDIADLDIGDSIKVKEIPGEKLQFLDPANAVVVGVKAARGISDEELAAEELAAAEGEEGETEAASEE</sequence>
<dbReference type="PANTHER" id="PTHR33284">
    <property type="entry name" value="RIBOSOMAL PROTEIN L25/GLN-TRNA SYNTHETASE, ANTI-CODON-BINDING DOMAIN-CONTAINING PROTEIN"/>
    <property type="match status" value="1"/>
</dbReference>
<dbReference type="InterPro" id="IPR029751">
    <property type="entry name" value="Ribosomal_L25_dom"/>
</dbReference>
<dbReference type="CDD" id="cd00495">
    <property type="entry name" value="Ribosomal_L25_TL5_CTC"/>
    <property type="match status" value="1"/>
</dbReference>
<dbReference type="InterPro" id="IPR001021">
    <property type="entry name" value="Ribosomal_bL25_long"/>
</dbReference>
<dbReference type="Pfam" id="PF01386">
    <property type="entry name" value="Ribosomal_L25p"/>
    <property type="match status" value="1"/>
</dbReference>
<keyword evidence="3 7" id="KW-0689">Ribosomal protein</keyword>
<keyword evidence="2" id="KW-0694">RNA-binding</keyword>
<evidence type="ECO:0000256" key="1">
    <source>
        <dbReference type="ARBA" id="ARBA00022730"/>
    </source>
</evidence>
<keyword evidence="4" id="KW-0687">Ribonucleoprotein</keyword>
<dbReference type="GO" id="GO:0008097">
    <property type="term" value="F:5S rRNA binding"/>
    <property type="evidence" value="ECO:0007669"/>
    <property type="project" value="InterPro"/>
</dbReference>
<dbReference type="Gene3D" id="2.170.120.20">
    <property type="entry name" value="Ribosomal protein L25, beta domain"/>
    <property type="match status" value="1"/>
</dbReference>
<dbReference type="GO" id="GO:0003735">
    <property type="term" value="F:structural constituent of ribosome"/>
    <property type="evidence" value="ECO:0007669"/>
    <property type="project" value="InterPro"/>
</dbReference>
<dbReference type="InterPro" id="IPR037121">
    <property type="entry name" value="Ribosomal_bL25_C"/>
</dbReference>
<gene>
    <name evidence="7" type="ORF">MNBD_BACTEROID07-627</name>
</gene>
<evidence type="ECO:0000313" key="7">
    <source>
        <dbReference type="EMBL" id="VAW30158.1"/>
    </source>
</evidence>
<dbReference type="NCBIfam" id="TIGR00731">
    <property type="entry name" value="bL25_bact_ctc"/>
    <property type="match status" value="1"/>
</dbReference>
<keyword evidence="1" id="KW-0699">rRNA-binding</keyword>
<accession>A0A3B0UHR6</accession>
<dbReference type="PANTHER" id="PTHR33284:SF1">
    <property type="entry name" value="RIBOSOMAL PROTEIN L25_GLN-TRNA SYNTHETASE, ANTI-CODON-BINDING DOMAIN-CONTAINING PROTEIN"/>
    <property type="match status" value="1"/>
</dbReference>
<organism evidence="7">
    <name type="scientific">hydrothermal vent metagenome</name>
    <dbReference type="NCBI Taxonomy" id="652676"/>
    <lineage>
        <taxon>unclassified sequences</taxon>
        <taxon>metagenomes</taxon>
        <taxon>ecological metagenomes</taxon>
    </lineage>
</organism>
<evidence type="ECO:0000256" key="4">
    <source>
        <dbReference type="ARBA" id="ARBA00023274"/>
    </source>
</evidence>
<protein>
    <submittedName>
        <fullName evidence="7">LSU ribosomal protein L25p</fullName>
    </submittedName>
</protein>
<dbReference type="NCBIfam" id="NF004132">
    <property type="entry name" value="PRK05618.2-2"/>
    <property type="match status" value="1"/>
</dbReference>